<name>A0ABY3Z4D1_STRRM</name>
<dbReference type="EMBL" id="CP094298">
    <property type="protein sequence ID" value="UNZ05118.1"/>
    <property type="molecule type" value="Genomic_DNA"/>
</dbReference>
<reference evidence="2 3" key="1">
    <citation type="submission" date="2022-03" db="EMBL/GenBank/DDBJ databases">
        <title>Complete genome of Streptomyces rimosus ssp. rimosus R7 (=ATCC 10970).</title>
        <authorList>
            <person name="Beganovic S."/>
            <person name="Ruckert C."/>
            <person name="Busche T."/>
            <person name="Kalinowski J."/>
            <person name="Wittmann C."/>
        </authorList>
    </citation>
    <scope>NUCLEOTIDE SEQUENCE [LARGE SCALE GENOMIC DNA]</scope>
    <source>
        <strain evidence="2 3">R7</strain>
    </source>
</reference>
<keyword evidence="1" id="KW-0812">Transmembrane</keyword>
<keyword evidence="1" id="KW-1133">Transmembrane helix</keyword>
<keyword evidence="3" id="KW-1185">Reference proteome</keyword>
<feature type="transmembrane region" description="Helical" evidence="1">
    <location>
        <begin position="36"/>
        <end position="55"/>
    </location>
</feature>
<dbReference type="PROSITE" id="PS51257">
    <property type="entry name" value="PROKAR_LIPOPROTEIN"/>
    <property type="match status" value="1"/>
</dbReference>
<dbReference type="RefSeq" id="WP_003979842.1">
    <property type="nucleotide sequence ID" value="NZ_CP043497.1"/>
</dbReference>
<proteinExistence type="predicted"/>
<evidence type="ECO:0000313" key="3">
    <source>
        <dbReference type="Proteomes" id="UP000829494"/>
    </source>
</evidence>
<gene>
    <name evidence="2" type="ORF">SRIMR7_23460</name>
</gene>
<evidence type="ECO:0000313" key="2">
    <source>
        <dbReference type="EMBL" id="UNZ05118.1"/>
    </source>
</evidence>
<evidence type="ECO:0000256" key="1">
    <source>
        <dbReference type="SAM" id="Phobius"/>
    </source>
</evidence>
<organism evidence="2 3">
    <name type="scientific">Streptomyces rimosus subsp. rimosus</name>
    <dbReference type="NCBI Taxonomy" id="132474"/>
    <lineage>
        <taxon>Bacteria</taxon>
        <taxon>Bacillati</taxon>
        <taxon>Actinomycetota</taxon>
        <taxon>Actinomycetes</taxon>
        <taxon>Kitasatosporales</taxon>
        <taxon>Streptomycetaceae</taxon>
        <taxon>Streptomyces</taxon>
    </lineage>
</organism>
<sequence length="65" mass="6894">MTMRPAAWVALALTIALLVACPQLLPAAVAVTDWVLNTPLAAGAALAATLVWIAMRPETGRRWAR</sequence>
<dbReference type="Proteomes" id="UP000829494">
    <property type="component" value="Chromosome"/>
</dbReference>
<protein>
    <submittedName>
        <fullName evidence="2">Uncharacterized protein</fullName>
    </submittedName>
</protein>
<keyword evidence="1" id="KW-0472">Membrane</keyword>
<accession>A0ABY3Z4D1</accession>
<dbReference type="GeneID" id="66855771"/>